<sequence length="286" mass="31435">MHIDELGEAADLQLDSERTVRYLRAGSGPPLVLLHTIRTQLEYFVDVIPMLARNYTVYVLDLPGHGRSSKPTTVEYDEPYLRRGVIDTITKLGLRDVTMVGDSIGAVLALTVASQIPQSVARVVASNPYDYDTRFADGIRRGNRLADVILGGVALPVVGPALGAAENKSVTSHIMQGGLAEGKKVPEPLLDEFDATLKRPGFHYVERNVYLNWRSWSAAREMYGSVTAPVTLVYGEQDWSRPDERARTAQALGVEPIILPETGHFAFLEHPRRLAEIVVGHPVPSS</sequence>
<dbReference type="AlphaFoldDB" id="A0A495JIH0"/>
<evidence type="ECO:0000313" key="2">
    <source>
        <dbReference type="EMBL" id="RKR88591.1"/>
    </source>
</evidence>
<dbReference type="RefSeq" id="WP_121157200.1">
    <property type="nucleotide sequence ID" value="NZ_RBKT01000001.1"/>
</dbReference>
<dbReference type="PRINTS" id="PR00111">
    <property type="entry name" value="ABHYDROLASE"/>
</dbReference>
<reference evidence="2 3" key="1">
    <citation type="submission" date="2018-10" db="EMBL/GenBank/DDBJ databases">
        <title>Sequencing the genomes of 1000 actinobacteria strains.</title>
        <authorList>
            <person name="Klenk H.-P."/>
        </authorList>
    </citation>
    <scope>NUCLEOTIDE SEQUENCE [LARGE SCALE GENOMIC DNA]</scope>
    <source>
        <strain evidence="2 3">DSM 45175</strain>
    </source>
</reference>
<organism evidence="2 3">
    <name type="scientific">Micromonospora pisi</name>
    <dbReference type="NCBI Taxonomy" id="589240"/>
    <lineage>
        <taxon>Bacteria</taxon>
        <taxon>Bacillati</taxon>
        <taxon>Actinomycetota</taxon>
        <taxon>Actinomycetes</taxon>
        <taxon>Micromonosporales</taxon>
        <taxon>Micromonosporaceae</taxon>
        <taxon>Micromonospora</taxon>
    </lineage>
</organism>
<dbReference type="OrthoDB" id="5513277at2"/>
<dbReference type="InterPro" id="IPR000073">
    <property type="entry name" value="AB_hydrolase_1"/>
</dbReference>
<dbReference type="Gene3D" id="3.40.50.1820">
    <property type="entry name" value="alpha/beta hydrolase"/>
    <property type="match status" value="1"/>
</dbReference>
<keyword evidence="3" id="KW-1185">Reference proteome</keyword>
<name>A0A495JIH0_9ACTN</name>
<evidence type="ECO:0000259" key="1">
    <source>
        <dbReference type="Pfam" id="PF00561"/>
    </source>
</evidence>
<protein>
    <submittedName>
        <fullName evidence="2">Pimeloyl-ACP methyl ester carboxylesterase</fullName>
    </submittedName>
</protein>
<dbReference type="GO" id="GO:0003824">
    <property type="term" value="F:catalytic activity"/>
    <property type="evidence" value="ECO:0007669"/>
    <property type="project" value="UniProtKB-ARBA"/>
</dbReference>
<dbReference type="Pfam" id="PF00561">
    <property type="entry name" value="Abhydrolase_1"/>
    <property type="match status" value="1"/>
</dbReference>
<proteinExistence type="predicted"/>
<dbReference type="PANTHER" id="PTHR46438">
    <property type="entry name" value="ALPHA/BETA-HYDROLASES SUPERFAMILY PROTEIN"/>
    <property type="match status" value="1"/>
</dbReference>
<dbReference type="EMBL" id="RBKT01000001">
    <property type="protein sequence ID" value="RKR88591.1"/>
    <property type="molecule type" value="Genomic_DNA"/>
</dbReference>
<accession>A0A495JIH0</accession>
<dbReference type="InterPro" id="IPR029058">
    <property type="entry name" value="AB_hydrolase_fold"/>
</dbReference>
<dbReference type="Proteomes" id="UP000277671">
    <property type="component" value="Unassembled WGS sequence"/>
</dbReference>
<dbReference type="SUPFAM" id="SSF53474">
    <property type="entry name" value="alpha/beta-Hydrolases"/>
    <property type="match status" value="1"/>
</dbReference>
<comment type="caution">
    <text evidence="2">The sequence shown here is derived from an EMBL/GenBank/DDBJ whole genome shotgun (WGS) entry which is preliminary data.</text>
</comment>
<gene>
    <name evidence="2" type="ORF">BDK92_2919</name>
</gene>
<evidence type="ECO:0000313" key="3">
    <source>
        <dbReference type="Proteomes" id="UP000277671"/>
    </source>
</evidence>
<feature type="domain" description="AB hydrolase-1" evidence="1">
    <location>
        <begin position="29"/>
        <end position="141"/>
    </location>
</feature>